<dbReference type="InterPro" id="IPR020097">
    <property type="entry name" value="PsdUridine_synth_TruA_a/b_dom"/>
</dbReference>
<sequence length="70" mass="7577">MPGLLRFEIRATAFCHQMVRSIVGTLVEVGTGKLHAGDMRGILLQQNRHGAGQVAPPHGLVLWEVGYPTS</sequence>
<dbReference type="InterPro" id="IPR001406">
    <property type="entry name" value="PsdUridine_synth_TruA"/>
</dbReference>
<organism evidence="5">
    <name type="scientific">freshwater metagenome</name>
    <dbReference type="NCBI Taxonomy" id="449393"/>
    <lineage>
        <taxon>unclassified sequences</taxon>
        <taxon>metagenomes</taxon>
        <taxon>ecological metagenomes</taxon>
    </lineage>
</organism>
<dbReference type="GO" id="GO:0031119">
    <property type="term" value="P:tRNA pseudouridine synthesis"/>
    <property type="evidence" value="ECO:0007669"/>
    <property type="project" value="TreeGrafter"/>
</dbReference>
<comment type="similarity">
    <text evidence="1">Belongs to the tRNA pseudouridine synthase TruA family.</text>
</comment>
<dbReference type="AlphaFoldDB" id="A0A6J7AGQ1"/>
<protein>
    <submittedName>
        <fullName evidence="5">Unannotated protein</fullName>
    </submittedName>
</protein>
<reference evidence="5" key="1">
    <citation type="submission" date="2020-05" db="EMBL/GenBank/DDBJ databases">
        <authorList>
            <person name="Chiriac C."/>
            <person name="Salcher M."/>
            <person name="Ghai R."/>
            <person name="Kavagutti S V."/>
        </authorList>
    </citation>
    <scope>NUCLEOTIDE SEQUENCE</scope>
</reference>
<evidence type="ECO:0000256" key="1">
    <source>
        <dbReference type="ARBA" id="ARBA00009375"/>
    </source>
</evidence>
<dbReference type="SUPFAM" id="SSF55120">
    <property type="entry name" value="Pseudouridine synthase"/>
    <property type="match status" value="1"/>
</dbReference>
<dbReference type="EMBL" id="CAFAAV010000192">
    <property type="protein sequence ID" value="CAB4831419.1"/>
    <property type="molecule type" value="Genomic_DNA"/>
</dbReference>
<keyword evidence="2" id="KW-0819">tRNA processing</keyword>
<dbReference type="InterPro" id="IPR020103">
    <property type="entry name" value="PsdUridine_synth_cat_dom_sf"/>
</dbReference>
<accession>A0A6J7AGQ1</accession>
<dbReference type="Gene3D" id="3.30.70.660">
    <property type="entry name" value="Pseudouridine synthase I, catalytic domain, C-terminal subdomain"/>
    <property type="match status" value="1"/>
</dbReference>
<proteinExistence type="inferred from homology"/>
<dbReference type="GO" id="GO:0009982">
    <property type="term" value="F:pseudouridine synthase activity"/>
    <property type="evidence" value="ECO:0007669"/>
    <property type="project" value="InterPro"/>
</dbReference>
<evidence type="ECO:0000256" key="2">
    <source>
        <dbReference type="ARBA" id="ARBA00022694"/>
    </source>
</evidence>
<keyword evidence="3" id="KW-0413">Isomerase</keyword>
<gene>
    <name evidence="5" type="ORF">UFOPK3099_02128</name>
</gene>
<dbReference type="GO" id="GO:0003723">
    <property type="term" value="F:RNA binding"/>
    <property type="evidence" value="ECO:0007669"/>
    <property type="project" value="InterPro"/>
</dbReference>
<evidence type="ECO:0000256" key="3">
    <source>
        <dbReference type="ARBA" id="ARBA00023235"/>
    </source>
</evidence>
<evidence type="ECO:0000259" key="4">
    <source>
        <dbReference type="Pfam" id="PF01416"/>
    </source>
</evidence>
<dbReference type="InterPro" id="IPR020095">
    <property type="entry name" value="PsdUridine_synth_TruA_C"/>
</dbReference>
<dbReference type="Pfam" id="PF01416">
    <property type="entry name" value="PseudoU_synth_1"/>
    <property type="match status" value="1"/>
</dbReference>
<feature type="domain" description="Pseudouridine synthase I TruA alpha/beta" evidence="4">
    <location>
        <begin position="4"/>
        <end position="68"/>
    </location>
</feature>
<dbReference type="PANTHER" id="PTHR11142">
    <property type="entry name" value="PSEUDOURIDYLATE SYNTHASE"/>
    <property type="match status" value="1"/>
</dbReference>
<evidence type="ECO:0000313" key="5">
    <source>
        <dbReference type="EMBL" id="CAB4831419.1"/>
    </source>
</evidence>
<dbReference type="PANTHER" id="PTHR11142:SF0">
    <property type="entry name" value="TRNA PSEUDOURIDINE SYNTHASE-LIKE 1"/>
    <property type="match status" value="1"/>
</dbReference>
<name>A0A6J7AGQ1_9ZZZZ</name>